<dbReference type="GO" id="GO:0000026">
    <property type="term" value="F:alpha-1,2-mannosyltransferase activity"/>
    <property type="evidence" value="ECO:0007669"/>
    <property type="project" value="TreeGrafter"/>
</dbReference>
<dbReference type="PANTHER" id="PTHR31121:SF2">
    <property type="entry name" value="MANNOSYLTRANSFERASE KTR5-RELATED"/>
    <property type="match status" value="1"/>
</dbReference>
<evidence type="ECO:0000313" key="7">
    <source>
        <dbReference type="Proteomes" id="UP000813444"/>
    </source>
</evidence>
<keyword evidence="3" id="KW-0808">Transferase</keyword>
<dbReference type="PANTHER" id="PTHR31121">
    <property type="entry name" value="ALPHA-1,2 MANNOSYLTRANSFERASE KTR1"/>
    <property type="match status" value="1"/>
</dbReference>
<reference evidence="6" key="1">
    <citation type="journal article" date="2021" name="Nat. Commun.">
        <title>Genetic determinants of endophytism in the Arabidopsis root mycobiome.</title>
        <authorList>
            <person name="Mesny F."/>
            <person name="Miyauchi S."/>
            <person name="Thiergart T."/>
            <person name="Pickel B."/>
            <person name="Atanasova L."/>
            <person name="Karlsson M."/>
            <person name="Huettel B."/>
            <person name="Barry K.W."/>
            <person name="Haridas S."/>
            <person name="Chen C."/>
            <person name="Bauer D."/>
            <person name="Andreopoulos W."/>
            <person name="Pangilinan J."/>
            <person name="LaButti K."/>
            <person name="Riley R."/>
            <person name="Lipzen A."/>
            <person name="Clum A."/>
            <person name="Drula E."/>
            <person name="Henrissat B."/>
            <person name="Kohler A."/>
            <person name="Grigoriev I.V."/>
            <person name="Martin F.M."/>
            <person name="Hacquard S."/>
        </authorList>
    </citation>
    <scope>NUCLEOTIDE SEQUENCE</scope>
    <source>
        <strain evidence="6">MPI-CAGE-CH-0235</strain>
    </source>
</reference>
<accession>A0A8K0WJZ8</accession>
<dbReference type="Pfam" id="PF01793">
    <property type="entry name" value="Glyco_transf_15"/>
    <property type="match status" value="1"/>
</dbReference>
<dbReference type="GO" id="GO:0005794">
    <property type="term" value="C:Golgi apparatus"/>
    <property type="evidence" value="ECO:0007669"/>
    <property type="project" value="TreeGrafter"/>
</dbReference>
<proteinExistence type="inferred from homology"/>
<evidence type="ECO:0000256" key="2">
    <source>
        <dbReference type="ARBA" id="ARBA00022676"/>
    </source>
</evidence>
<keyword evidence="7" id="KW-1185">Reference proteome</keyword>
<dbReference type="FunFam" id="3.90.550.10:FF:000051">
    <property type="entry name" value="Alpha-1,2-mannosyltransferase (Ktr4)"/>
    <property type="match status" value="1"/>
</dbReference>
<comment type="similarity">
    <text evidence="1">Belongs to the glycosyltransferase 15 family.</text>
</comment>
<dbReference type="SUPFAM" id="SSF53448">
    <property type="entry name" value="Nucleotide-diphospho-sugar transferases"/>
    <property type="match status" value="1"/>
</dbReference>
<name>A0A8K0WJZ8_9HYPO</name>
<dbReference type="GO" id="GO:0016020">
    <property type="term" value="C:membrane"/>
    <property type="evidence" value="ECO:0007669"/>
    <property type="project" value="InterPro"/>
</dbReference>
<dbReference type="InterPro" id="IPR002685">
    <property type="entry name" value="Glyco_trans_15"/>
</dbReference>
<dbReference type="AlphaFoldDB" id="A0A8K0WJZ8"/>
<dbReference type="Gene3D" id="3.90.550.10">
    <property type="entry name" value="Spore Coat Polysaccharide Biosynthesis Protein SpsA, Chain A"/>
    <property type="match status" value="1"/>
</dbReference>
<dbReference type="GO" id="GO:0000032">
    <property type="term" value="P:cell wall mannoprotein biosynthetic process"/>
    <property type="evidence" value="ECO:0007669"/>
    <property type="project" value="TreeGrafter"/>
</dbReference>
<feature type="signal peptide" evidence="5">
    <location>
        <begin position="1"/>
        <end position="22"/>
    </location>
</feature>
<dbReference type="Proteomes" id="UP000813444">
    <property type="component" value="Unassembled WGS sequence"/>
</dbReference>
<comment type="caution">
    <text evidence="6">The sequence shown here is derived from an EMBL/GenBank/DDBJ whole genome shotgun (WGS) entry which is preliminary data.</text>
</comment>
<keyword evidence="2" id="KW-0328">Glycosyltransferase</keyword>
<evidence type="ECO:0000313" key="6">
    <source>
        <dbReference type="EMBL" id="KAH7303483.1"/>
    </source>
</evidence>
<dbReference type="OrthoDB" id="439943at2759"/>
<evidence type="ECO:0000256" key="3">
    <source>
        <dbReference type="ARBA" id="ARBA00022679"/>
    </source>
</evidence>
<protein>
    <submittedName>
        <fullName evidence="6">Glycolipid 2-alpha-mannosyltransferase-domain-containing protein</fullName>
    </submittedName>
</protein>
<feature type="active site" description="Nucleophile" evidence="4">
    <location>
        <position position="278"/>
    </location>
</feature>
<gene>
    <name evidence="6" type="ORF">B0I35DRAFT_364936</name>
</gene>
<keyword evidence="5" id="KW-0732">Signal</keyword>
<organism evidence="6 7">
    <name type="scientific">Stachybotrys elegans</name>
    <dbReference type="NCBI Taxonomy" id="80388"/>
    <lineage>
        <taxon>Eukaryota</taxon>
        <taxon>Fungi</taxon>
        <taxon>Dikarya</taxon>
        <taxon>Ascomycota</taxon>
        <taxon>Pezizomycotina</taxon>
        <taxon>Sordariomycetes</taxon>
        <taxon>Hypocreomycetidae</taxon>
        <taxon>Hypocreales</taxon>
        <taxon>Stachybotryaceae</taxon>
        <taxon>Stachybotrys</taxon>
    </lineage>
</organism>
<evidence type="ECO:0000256" key="5">
    <source>
        <dbReference type="SAM" id="SignalP"/>
    </source>
</evidence>
<evidence type="ECO:0000256" key="4">
    <source>
        <dbReference type="PIRSR" id="PIRSR018153-1"/>
    </source>
</evidence>
<dbReference type="PIRSF" id="PIRSF018153">
    <property type="entry name" value="Glyco_trans_15"/>
    <property type="match status" value="1"/>
</dbReference>
<evidence type="ECO:0000256" key="1">
    <source>
        <dbReference type="ARBA" id="ARBA00007677"/>
    </source>
</evidence>
<dbReference type="EMBL" id="JAGPNK010000033">
    <property type="protein sequence ID" value="KAH7303483.1"/>
    <property type="molecule type" value="Genomic_DNA"/>
</dbReference>
<sequence>MLFFVALAAVEIIFHAKTFAIARPAQNLDPPFYVGCQNPVLNGADRANATFVMLARNRDIGGALSSIRSVQDQFNHNFHYPWVFLNDEPWTENFVTQVSDLIAEYDANAIPVFEVIPENMWGYPDWIDRDKARSSMDNMKAQDVPYAGKESYHHMCRFNSGFFFDHHALLPYKWYWRVEPSISFTCAITYDPFVEMERHDKRYGYTVALWEVGKSVPSLFRKIADWKASRSISTTTLWTAMMQPSYLPWPLRSLAAWLPYHDSSGDSWNLCHFWSNFEIADMDLFRSSEYRDLFHYLDQDGGFYYERWGDAPVHSLAAALLLRPDQVHHFAEFGYTHSPFQYCPWTPTPDELQHGGLVPSKADRKGGHKNAKYLGCNCKCDSKAEVIRPTCFNRLRQTVM</sequence>
<dbReference type="GO" id="GO:0006487">
    <property type="term" value="P:protein N-linked glycosylation"/>
    <property type="evidence" value="ECO:0007669"/>
    <property type="project" value="TreeGrafter"/>
</dbReference>
<feature type="chain" id="PRO_5035454609" evidence="5">
    <location>
        <begin position="23"/>
        <end position="400"/>
    </location>
</feature>
<dbReference type="InterPro" id="IPR029044">
    <property type="entry name" value="Nucleotide-diphossugar_trans"/>
</dbReference>